<dbReference type="SMART" id="SM00434">
    <property type="entry name" value="TOP4c"/>
    <property type="match status" value="1"/>
</dbReference>
<dbReference type="SUPFAM" id="SSF101904">
    <property type="entry name" value="GyrA/ParC C-terminal domain-like"/>
    <property type="match status" value="1"/>
</dbReference>
<dbReference type="Gene3D" id="2.120.10.90">
    <property type="entry name" value="DNA gyrase/topoisomerase IV, subunit A, C-terminal"/>
    <property type="match status" value="1"/>
</dbReference>
<protein>
    <recommendedName>
        <fullName evidence="8">DNA gyrase subunit A</fullName>
        <ecNumber evidence="8">5.6.2.2</ecNumber>
    </recommendedName>
</protein>
<feature type="compositionally biased region" description="Acidic residues" evidence="10">
    <location>
        <begin position="896"/>
        <end position="905"/>
    </location>
</feature>
<evidence type="ECO:0000256" key="5">
    <source>
        <dbReference type="ARBA" id="ARBA00023029"/>
    </source>
</evidence>
<comment type="subcellular location">
    <subcellularLocation>
        <location evidence="8">Cytoplasm</location>
    </subcellularLocation>
</comment>
<proteinExistence type="inferred from homology"/>
<dbReference type="InterPro" id="IPR013757">
    <property type="entry name" value="Topo_IIA_A_a_sf"/>
</dbReference>
<keyword evidence="7 8" id="KW-0413">Isomerase</keyword>
<comment type="function">
    <text evidence="8">A type II topoisomerase that negatively supercoils closed circular double-stranded (ds) DNA in an ATP-dependent manner to modulate DNA topology and maintain chromosomes in an underwound state. Negative supercoiling favors strand separation, and DNA replication, transcription, recombination and repair, all of which involve strand separation. Also able to catalyze the interconversion of other topological isomers of dsDNA rings, including catenanes and knotted rings. Type II topoisomerases break and join 2 DNA strands simultaneously in an ATP-dependent manner.</text>
</comment>
<keyword evidence="4 8" id="KW-0067">ATP-binding</keyword>
<keyword evidence="3 8" id="KW-0547">Nucleotide-binding</keyword>
<evidence type="ECO:0000256" key="1">
    <source>
        <dbReference type="ARBA" id="ARBA00000185"/>
    </source>
</evidence>
<comment type="subunit">
    <text evidence="8">Heterotetramer, composed of two GyrA and two GyrB chains. In the heterotetramer, GyrA contains the active site tyrosine that forms a transient covalent intermediate with DNA, while GyrB binds cofactors and catalyzes ATP hydrolysis.</text>
</comment>
<evidence type="ECO:0000256" key="8">
    <source>
        <dbReference type="HAMAP-Rule" id="MF_01897"/>
    </source>
</evidence>
<dbReference type="InterPro" id="IPR006691">
    <property type="entry name" value="GyrA/parC_rep"/>
</dbReference>
<feature type="compositionally biased region" description="Acidic residues" evidence="10">
    <location>
        <begin position="917"/>
        <end position="938"/>
    </location>
</feature>
<dbReference type="InterPro" id="IPR013760">
    <property type="entry name" value="Topo_IIA-like_dom_sf"/>
</dbReference>
<evidence type="ECO:0000256" key="7">
    <source>
        <dbReference type="ARBA" id="ARBA00023235"/>
    </source>
</evidence>
<dbReference type="EMBL" id="JAPEVI010000003">
    <property type="protein sequence ID" value="MCX2722734.1"/>
    <property type="molecule type" value="Genomic_DNA"/>
</dbReference>
<dbReference type="Pfam" id="PF00521">
    <property type="entry name" value="DNA_topoisoIV"/>
    <property type="match status" value="1"/>
</dbReference>
<evidence type="ECO:0000256" key="6">
    <source>
        <dbReference type="ARBA" id="ARBA00023125"/>
    </source>
</evidence>
<comment type="miscellaneous">
    <text evidence="8">Few gyrases are as efficient as E.coli at forming negative supercoils. Not all organisms have 2 type II topoisomerases; in organisms with a single type II topoisomerase this enzyme also has to decatenate newly replicated chromosomes.</text>
</comment>
<dbReference type="GO" id="GO:0003918">
    <property type="term" value="F:DNA topoisomerase type II (double strand cut, ATP-hydrolyzing) activity"/>
    <property type="evidence" value="ECO:0007669"/>
    <property type="project" value="UniProtKB-EC"/>
</dbReference>
<dbReference type="NCBIfam" id="TIGR01063">
    <property type="entry name" value="gyrA"/>
    <property type="match status" value="1"/>
</dbReference>
<dbReference type="Pfam" id="PF03989">
    <property type="entry name" value="DNA_gyraseA_C"/>
    <property type="match status" value="6"/>
</dbReference>
<comment type="catalytic activity">
    <reaction evidence="1 8 9">
        <text>ATP-dependent breakage, passage and rejoining of double-stranded DNA.</text>
        <dbReference type="EC" id="5.6.2.2"/>
    </reaction>
</comment>
<evidence type="ECO:0000259" key="11">
    <source>
        <dbReference type="PROSITE" id="PS52040"/>
    </source>
</evidence>
<dbReference type="Gene3D" id="1.10.268.10">
    <property type="entry name" value="Topoisomerase, domain 3"/>
    <property type="match status" value="1"/>
</dbReference>
<evidence type="ECO:0000256" key="2">
    <source>
        <dbReference type="ARBA" id="ARBA00008263"/>
    </source>
</evidence>
<dbReference type="SUPFAM" id="SSF56719">
    <property type="entry name" value="Type II DNA topoisomerase"/>
    <property type="match status" value="1"/>
</dbReference>
<keyword evidence="13" id="KW-1185">Reference proteome</keyword>
<dbReference type="Proteomes" id="UP001300261">
    <property type="component" value="Unassembled WGS sequence"/>
</dbReference>
<dbReference type="InterPro" id="IPR005743">
    <property type="entry name" value="GyrA"/>
</dbReference>
<feature type="active site" description="O-(5'-phospho-DNA)-tyrosine intermediate" evidence="8 9">
    <location>
        <position position="134"/>
    </location>
</feature>
<dbReference type="HAMAP" id="MF_01897">
    <property type="entry name" value="GyrA"/>
    <property type="match status" value="1"/>
</dbReference>
<feature type="domain" description="Topo IIA-type catalytic" evidence="11">
    <location>
        <begin position="46"/>
        <end position="536"/>
    </location>
</feature>
<keyword evidence="5 8" id="KW-0799">Topoisomerase</keyword>
<reference evidence="12 13" key="1">
    <citation type="journal article" date="2016" name="Int. J. Syst. Evol. Microbiol.">
        <title>Labrenzia salina sp. nov., isolated from the rhizosphere of the halophyte Arthrocnemum macrostachyum.</title>
        <authorList>
            <person name="Camacho M."/>
            <person name="Redondo-Gomez S."/>
            <person name="Rodriguez-Llorente I."/>
            <person name="Rohde M."/>
            <person name="Sproer C."/>
            <person name="Schumann P."/>
            <person name="Klenk H.P."/>
            <person name="Montero-Calasanz M.D.C."/>
        </authorList>
    </citation>
    <scope>NUCLEOTIDE SEQUENCE [LARGE SCALE GENOMIC DNA]</scope>
    <source>
        <strain evidence="12 13">DSM 29163</strain>
    </source>
</reference>
<keyword evidence="8" id="KW-0963">Cytoplasm</keyword>
<dbReference type="InterPro" id="IPR013758">
    <property type="entry name" value="Topo_IIA_A/C_ab"/>
</dbReference>
<evidence type="ECO:0000256" key="10">
    <source>
        <dbReference type="SAM" id="MobiDB-lite"/>
    </source>
</evidence>
<comment type="caution">
    <text evidence="12">The sequence shown here is derived from an EMBL/GenBank/DDBJ whole genome shotgun (WGS) entry which is preliminary data.</text>
</comment>
<dbReference type="Gene3D" id="3.30.1360.40">
    <property type="match status" value="1"/>
</dbReference>
<feature type="short sequence motif" description="GyrA-box" evidence="8">
    <location>
        <begin position="563"/>
        <end position="569"/>
    </location>
</feature>
<evidence type="ECO:0000313" key="13">
    <source>
        <dbReference type="Proteomes" id="UP001300261"/>
    </source>
</evidence>
<keyword evidence="6 8" id="KW-0238">DNA-binding</keyword>
<dbReference type="InterPro" id="IPR002205">
    <property type="entry name" value="Topo_IIA_dom_A"/>
</dbReference>
<sequence length="938" mass="103846">MSSLADQDNSTPKGGFPSDIKAVSIVDEMKRSYLDYAMSVIVSRALPDVRDGLKPVHRRILYSMHENGYEWNKPYRKSARVVGDVMGKYHPHGDSAIYDALVRMAQKFSLRLPLIDGQGNFGSVDGDPAAAMRYTECRLQKVSHAILDDIDKETVDFQDNYDNSESEPVVLPAKFPNLLVNGAGGIAVGMATNIPPHNLGEVIDAAIAIMENPAITLEELIQIVPGPDFPTGAMILGRSGIRNAYESGRGSIVMRARVEVEEVRKERNALIVTEIPYQVNKSTMIEKIAELVRDKRIEGISDIRDESDRSGMRVVIELKRDAVPDVILNQLYRFSQLQTSFGANMVALTGGKPEQMNLADMLRAFVAFREEVIQRRTRFLLKKARDRAHILVGLGIAVANIDEVIKLIRAAPDPATARAQLMERNWPAQDVEALIRLIDDPRHMVQEDGTYKLSEEQARAILELRLQRLTAMGRDEIEDELNKIGAEIADYLDILRSRARIQEIVRSEMLEIKNEFATPRRTEIIEGGADFEDEDLIQREDMVVTFSHGGYIKRVPLATYRAQRRGGKGRSGMATKDEDFVTRLFVANTHTPVLFFSSRGICYKMKVWRLPLGGPTARGKALVNMLPLQQGEQITSILPLPEDEDSWANLDVMFATVRGTVRRNKLSDFVTINRNGKIAMKLEDGDGIVGVDTCSEHDDVMLTTNFGQCIRFPVTDVRVFAGRNSVGVRGIRLADDDRVISMQILHHIDVDAGERAAYLKLSRAMRGETEENGNGMDEEEAVAGDLPQERYAQMSAAEQIILTISENGYGKRTSSFEYRVTGRGGKGITAMAVNDRNGGLVASFPVEDNHQIMLVTDGGQLIRCPVEGIRIAGRATQGVIIFKTAKDEKVVAVEGISEEEDEESLADISDVGIVPGEGDDTPDTDGSSDEDGGETPES</sequence>
<gene>
    <name evidence="8 12" type="primary">gyrA</name>
    <name evidence="12" type="ORF">ON753_10120</name>
</gene>
<dbReference type="InterPro" id="IPR050220">
    <property type="entry name" value="Type_II_DNA_Topoisomerases"/>
</dbReference>
<name>A0ABT3R0J7_9HYPH</name>
<organism evidence="12 13">
    <name type="scientific">Roseibium salinum</name>
    <dbReference type="NCBI Taxonomy" id="1604349"/>
    <lineage>
        <taxon>Bacteria</taxon>
        <taxon>Pseudomonadati</taxon>
        <taxon>Pseudomonadota</taxon>
        <taxon>Alphaproteobacteria</taxon>
        <taxon>Hyphomicrobiales</taxon>
        <taxon>Stappiaceae</taxon>
        <taxon>Roseibium</taxon>
    </lineage>
</organism>
<dbReference type="NCBIfam" id="NF004043">
    <property type="entry name" value="PRK05560.1"/>
    <property type="match status" value="1"/>
</dbReference>
<evidence type="ECO:0000256" key="3">
    <source>
        <dbReference type="ARBA" id="ARBA00022741"/>
    </source>
</evidence>
<dbReference type="PANTHER" id="PTHR43493:SF5">
    <property type="entry name" value="DNA GYRASE SUBUNIT A, CHLOROPLASTIC_MITOCHONDRIAL"/>
    <property type="match status" value="1"/>
</dbReference>
<dbReference type="InterPro" id="IPR035516">
    <property type="entry name" value="Gyrase/topoIV_suA_C"/>
</dbReference>
<dbReference type="CDD" id="cd00187">
    <property type="entry name" value="TOP4c"/>
    <property type="match status" value="1"/>
</dbReference>
<evidence type="ECO:0000313" key="12">
    <source>
        <dbReference type="EMBL" id="MCX2722734.1"/>
    </source>
</evidence>
<dbReference type="PANTHER" id="PTHR43493">
    <property type="entry name" value="DNA GYRASE/TOPOISOMERASE SUBUNIT A"/>
    <property type="match status" value="1"/>
</dbReference>
<evidence type="ECO:0000256" key="4">
    <source>
        <dbReference type="ARBA" id="ARBA00022840"/>
    </source>
</evidence>
<evidence type="ECO:0000256" key="9">
    <source>
        <dbReference type="PROSITE-ProRule" id="PRU01384"/>
    </source>
</evidence>
<dbReference type="Gene3D" id="3.90.199.10">
    <property type="entry name" value="Topoisomerase II, domain 5"/>
    <property type="match status" value="1"/>
</dbReference>
<comment type="similarity">
    <text evidence="2 8">Belongs to the type II topoisomerase GyrA/ParC subunit family.</text>
</comment>
<accession>A0ABT3R0J7</accession>
<dbReference type="PROSITE" id="PS52040">
    <property type="entry name" value="TOPO_IIA"/>
    <property type="match status" value="1"/>
</dbReference>
<dbReference type="NCBIfam" id="NF004044">
    <property type="entry name" value="PRK05561.1"/>
    <property type="match status" value="1"/>
</dbReference>
<feature type="region of interest" description="Disordered" evidence="10">
    <location>
        <begin position="894"/>
        <end position="938"/>
    </location>
</feature>
<dbReference type="EC" id="5.6.2.2" evidence="8"/>